<evidence type="ECO:0000256" key="1">
    <source>
        <dbReference type="SAM" id="Phobius"/>
    </source>
</evidence>
<dbReference type="EMBL" id="JAUIQD010000005">
    <property type="protein sequence ID" value="KAK3349274.1"/>
    <property type="molecule type" value="Genomic_DNA"/>
</dbReference>
<dbReference type="Proteomes" id="UP001275084">
    <property type="component" value="Unassembled WGS sequence"/>
</dbReference>
<sequence>MADGTRLVDEIDLAFHYPSEVQMKYTTPAGALHHERIDKEMGYASVIGIGIASLYGATLASNFYTSPSELAKS</sequence>
<name>A0AAJ0HE99_9PEZI</name>
<feature type="transmembrane region" description="Helical" evidence="1">
    <location>
        <begin position="43"/>
        <end position="64"/>
    </location>
</feature>
<reference evidence="2" key="1">
    <citation type="journal article" date="2023" name="Mol. Phylogenet. Evol.">
        <title>Genome-scale phylogeny and comparative genomics of the fungal order Sordariales.</title>
        <authorList>
            <person name="Hensen N."/>
            <person name="Bonometti L."/>
            <person name="Westerberg I."/>
            <person name="Brannstrom I.O."/>
            <person name="Guillou S."/>
            <person name="Cros-Aarteil S."/>
            <person name="Calhoun S."/>
            <person name="Haridas S."/>
            <person name="Kuo A."/>
            <person name="Mondo S."/>
            <person name="Pangilinan J."/>
            <person name="Riley R."/>
            <person name="LaButti K."/>
            <person name="Andreopoulos B."/>
            <person name="Lipzen A."/>
            <person name="Chen C."/>
            <person name="Yan M."/>
            <person name="Daum C."/>
            <person name="Ng V."/>
            <person name="Clum A."/>
            <person name="Steindorff A."/>
            <person name="Ohm R.A."/>
            <person name="Martin F."/>
            <person name="Silar P."/>
            <person name="Natvig D.O."/>
            <person name="Lalanne C."/>
            <person name="Gautier V."/>
            <person name="Ament-Velasquez S.L."/>
            <person name="Kruys A."/>
            <person name="Hutchinson M.I."/>
            <person name="Powell A.J."/>
            <person name="Barry K."/>
            <person name="Miller A.N."/>
            <person name="Grigoriev I.V."/>
            <person name="Debuchy R."/>
            <person name="Gladieux P."/>
            <person name="Hiltunen Thoren M."/>
            <person name="Johannesson H."/>
        </authorList>
    </citation>
    <scope>NUCLEOTIDE SEQUENCE</scope>
    <source>
        <strain evidence="2">CBS 955.72</strain>
    </source>
</reference>
<evidence type="ECO:0000313" key="3">
    <source>
        <dbReference type="Proteomes" id="UP001275084"/>
    </source>
</evidence>
<reference evidence="2" key="2">
    <citation type="submission" date="2023-06" db="EMBL/GenBank/DDBJ databases">
        <authorList>
            <consortium name="Lawrence Berkeley National Laboratory"/>
            <person name="Haridas S."/>
            <person name="Hensen N."/>
            <person name="Bonometti L."/>
            <person name="Westerberg I."/>
            <person name="Brannstrom I.O."/>
            <person name="Guillou S."/>
            <person name="Cros-Aarteil S."/>
            <person name="Calhoun S."/>
            <person name="Kuo A."/>
            <person name="Mondo S."/>
            <person name="Pangilinan J."/>
            <person name="Riley R."/>
            <person name="Labutti K."/>
            <person name="Andreopoulos B."/>
            <person name="Lipzen A."/>
            <person name="Chen C."/>
            <person name="Yanf M."/>
            <person name="Daum C."/>
            <person name="Ng V."/>
            <person name="Clum A."/>
            <person name="Steindorff A."/>
            <person name="Ohm R."/>
            <person name="Martin F."/>
            <person name="Silar P."/>
            <person name="Natvig D."/>
            <person name="Lalanne C."/>
            <person name="Gautier V."/>
            <person name="Ament-Velasquez S.L."/>
            <person name="Kruys A."/>
            <person name="Hutchinson M.I."/>
            <person name="Powell A.J."/>
            <person name="Barry K."/>
            <person name="Miller A.N."/>
            <person name="Grigoriev I.V."/>
            <person name="Debuchy R."/>
            <person name="Gladieux P."/>
            <person name="Thoren M.H."/>
            <person name="Johannesson H."/>
        </authorList>
    </citation>
    <scope>NUCLEOTIDE SEQUENCE</scope>
    <source>
        <strain evidence="2">CBS 955.72</strain>
    </source>
</reference>
<comment type="caution">
    <text evidence="2">The sequence shown here is derived from an EMBL/GenBank/DDBJ whole genome shotgun (WGS) entry which is preliminary data.</text>
</comment>
<organism evidence="2 3">
    <name type="scientific">Lasiosphaeria hispida</name>
    <dbReference type="NCBI Taxonomy" id="260671"/>
    <lineage>
        <taxon>Eukaryota</taxon>
        <taxon>Fungi</taxon>
        <taxon>Dikarya</taxon>
        <taxon>Ascomycota</taxon>
        <taxon>Pezizomycotina</taxon>
        <taxon>Sordariomycetes</taxon>
        <taxon>Sordariomycetidae</taxon>
        <taxon>Sordariales</taxon>
        <taxon>Lasiosphaeriaceae</taxon>
        <taxon>Lasiosphaeria</taxon>
    </lineage>
</organism>
<keyword evidence="1" id="KW-0812">Transmembrane</keyword>
<evidence type="ECO:0000313" key="2">
    <source>
        <dbReference type="EMBL" id="KAK3349274.1"/>
    </source>
</evidence>
<gene>
    <name evidence="2" type="ORF">B0T25DRAFT_569926</name>
</gene>
<protein>
    <submittedName>
        <fullName evidence="2">Uncharacterized protein</fullName>
    </submittedName>
</protein>
<proteinExistence type="predicted"/>
<dbReference type="AlphaFoldDB" id="A0AAJ0HE99"/>
<keyword evidence="1" id="KW-0472">Membrane</keyword>
<accession>A0AAJ0HE99</accession>
<keyword evidence="1" id="KW-1133">Transmembrane helix</keyword>
<keyword evidence="3" id="KW-1185">Reference proteome</keyword>